<dbReference type="EMBL" id="AZIL01000934">
    <property type="protein sequence ID" value="EWM25473.1"/>
    <property type="molecule type" value="Genomic_DNA"/>
</dbReference>
<reference evidence="2 3" key="1">
    <citation type="journal article" date="2014" name="Mol. Plant">
        <title>Chromosome Scale Genome Assembly and Transcriptome Profiling of Nannochloropsis gaditana in Nitrogen Depletion.</title>
        <authorList>
            <person name="Corteggiani Carpinelli E."/>
            <person name="Telatin A."/>
            <person name="Vitulo N."/>
            <person name="Forcato C."/>
            <person name="D'Angelo M."/>
            <person name="Schiavon R."/>
            <person name="Vezzi A."/>
            <person name="Giacometti G.M."/>
            <person name="Morosinotto T."/>
            <person name="Valle G."/>
        </authorList>
    </citation>
    <scope>NUCLEOTIDE SEQUENCE [LARGE SCALE GENOMIC DNA]</scope>
    <source>
        <strain evidence="2 3">B-31</strain>
    </source>
</reference>
<gene>
    <name evidence="2" type="ORF">Naga_100207g5</name>
</gene>
<feature type="compositionally biased region" description="Basic and acidic residues" evidence="1">
    <location>
        <begin position="277"/>
        <end position="292"/>
    </location>
</feature>
<dbReference type="OrthoDB" id="10418011at2759"/>
<dbReference type="Proteomes" id="UP000019335">
    <property type="component" value="Chromosome 11"/>
</dbReference>
<sequence length="422" mass="43760">MDPPSSSTIDALKALNCSAQHFVAVVASWLVTASTPSTSQNTIEFPTYMSFNYTMHHSPPSLGEKAAAAEALAESQTQCGNVPRLACGALVEDEATIGAKRLGEYLVRLLRGESLSAPSTLLQETSAFGWLPAHAFVQRHLGEADHVHSWPKMGKEQLKPRKAFRIEGGGGSGAGFQVYCGRSLLVSAGGGGGGGVEGRLLLRKKGRSYSMGGGGGGGAQYRCLEGLSGEEDDAVGKGEKRGNVREAGEQQKQKISLNRLGKWTSVGGGGGCGTERGGTERLHVAGLGREESQQGQNPRRAYASQSDGGSHPSNATGDVGILCGQALDAGTPGKKELDKGARALAATLQWCLREGQALRMTGGGGGGGGTAECCEPMQLGYGFSFEVVLERGGGRARRGEGREPRWGGRGLEGRGGSASERG</sequence>
<feature type="compositionally biased region" description="Basic and acidic residues" evidence="1">
    <location>
        <begin position="392"/>
        <end position="406"/>
    </location>
</feature>
<accession>W7TPR1</accession>
<feature type="region of interest" description="Disordered" evidence="1">
    <location>
        <begin position="230"/>
        <end position="317"/>
    </location>
</feature>
<name>W7TPR1_9STRA</name>
<evidence type="ECO:0000313" key="3">
    <source>
        <dbReference type="Proteomes" id="UP000019335"/>
    </source>
</evidence>
<evidence type="ECO:0000256" key="1">
    <source>
        <dbReference type="SAM" id="MobiDB-lite"/>
    </source>
</evidence>
<feature type="region of interest" description="Disordered" evidence="1">
    <location>
        <begin position="392"/>
        <end position="422"/>
    </location>
</feature>
<proteinExistence type="predicted"/>
<comment type="caution">
    <text evidence="2">The sequence shown here is derived from an EMBL/GenBank/DDBJ whole genome shotgun (WGS) entry which is preliminary data.</text>
</comment>
<feature type="compositionally biased region" description="Gly residues" evidence="1">
    <location>
        <begin position="407"/>
        <end position="416"/>
    </location>
</feature>
<organism evidence="2 3">
    <name type="scientific">Nannochloropsis gaditana</name>
    <dbReference type="NCBI Taxonomy" id="72520"/>
    <lineage>
        <taxon>Eukaryota</taxon>
        <taxon>Sar</taxon>
        <taxon>Stramenopiles</taxon>
        <taxon>Ochrophyta</taxon>
        <taxon>Eustigmatophyceae</taxon>
        <taxon>Eustigmatales</taxon>
        <taxon>Monodopsidaceae</taxon>
        <taxon>Nannochloropsis</taxon>
    </lineage>
</organism>
<protein>
    <submittedName>
        <fullName evidence="2">Uncharacterized protein</fullName>
    </submittedName>
</protein>
<feature type="compositionally biased region" description="Polar residues" evidence="1">
    <location>
        <begin position="293"/>
        <end position="316"/>
    </location>
</feature>
<dbReference type="AlphaFoldDB" id="W7TPR1"/>
<keyword evidence="3" id="KW-1185">Reference proteome</keyword>
<feature type="compositionally biased region" description="Basic and acidic residues" evidence="1">
    <location>
        <begin position="234"/>
        <end position="252"/>
    </location>
</feature>
<feature type="compositionally biased region" description="Gly residues" evidence="1">
    <location>
        <begin position="266"/>
        <end position="276"/>
    </location>
</feature>
<evidence type="ECO:0000313" key="2">
    <source>
        <dbReference type="EMBL" id="EWM25473.1"/>
    </source>
</evidence>